<evidence type="ECO:0000256" key="2">
    <source>
        <dbReference type="ARBA" id="ARBA00009836"/>
    </source>
</evidence>
<evidence type="ECO:0000256" key="5">
    <source>
        <dbReference type="ARBA" id="ARBA00023027"/>
    </source>
</evidence>
<evidence type="ECO:0000313" key="8">
    <source>
        <dbReference type="EMBL" id="TGZ83439.1"/>
    </source>
</evidence>
<dbReference type="GO" id="GO:0000215">
    <property type="term" value="F:tRNA 2'-phosphotransferase activity"/>
    <property type="evidence" value="ECO:0007669"/>
    <property type="project" value="UniProtKB-EC"/>
</dbReference>
<evidence type="ECO:0000256" key="4">
    <source>
        <dbReference type="ARBA" id="ARBA00022679"/>
    </source>
</evidence>
<evidence type="ECO:0000313" key="9">
    <source>
        <dbReference type="Proteomes" id="UP000298138"/>
    </source>
</evidence>
<dbReference type="Gene3D" id="3.20.170.30">
    <property type="match status" value="1"/>
</dbReference>
<protein>
    <recommendedName>
        <fullName evidence="3">2'-phosphotransferase</fullName>
        <ecNumber evidence="3">2.7.1.160</ecNumber>
    </recommendedName>
</protein>
<dbReference type="PANTHER" id="PTHR12684:SF2">
    <property type="entry name" value="TRNA 2'-PHOSPHOTRANSFERASE 1"/>
    <property type="match status" value="1"/>
</dbReference>
<dbReference type="OrthoDB" id="419694at2759"/>
<dbReference type="InParanoid" id="A0A4S2N2N3"/>
<dbReference type="FunCoup" id="A0A4S2N2N3">
    <property type="interactions" value="211"/>
</dbReference>
<dbReference type="InterPro" id="IPR042080">
    <property type="entry name" value="RNA_2'-PTrans_N"/>
</dbReference>
<proteinExistence type="inferred from homology"/>
<name>A0A4S2N2N3_9PEZI</name>
<feature type="region of interest" description="Disordered" evidence="7">
    <location>
        <begin position="252"/>
        <end position="302"/>
    </location>
</feature>
<dbReference type="AlphaFoldDB" id="A0A4S2N2N3"/>
<dbReference type="EC" id="2.7.1.160" evidence="3"/>
<dbReference type="EMBL" id="ML220114">
    <property type="protein sequence ID" value="TGZ83439.1"/>
    <property type="molecule type" value="Genomic_DNA"/>
</dbReference>
<keyword evidence="5" id="KW-0520">NAD</keyword>
<dbReference type="SUPFAM" id="SSF56399">
    <property type="entry name" value="ADP-ribosylation"/>
    <property type="match status" value="1"/>
</dbReference>
<keyword evidence="4" id="KW-0808">Transferase</keyword>
<keyword evidence="9" id="KW-1185">Reference proteome</keyword>
<dbReference type="Proteomes" id="UP000298138">
    <property type="component" value="Unassembled WGS sequence"/>
</dbReference>
<reference evidence="8 9" key="1">
    <citation type="submission" date="2019-04" db="EMBL/GenBank/DDBJ databases">
        <title>Comparative genomics and transcriptomics to analyze fruiting body development in filamentous ascomycetes.</title>
        <authorList>
            <consortium name="DOE Joint Genome Institute"/>
            <person name="Lutkenhaus R."/>
            <person name="Traeger S."/>
            <person name="Breuer J."/>
            <person name="Kuo A."/>
            <person name="Lipzen A."/>
            <person name="Pangilinan J."/>
            <person name="Dilworth D."/>
            <person name="Sandor L."/>
            <person name="Poggeler S."/>
            <person name="Barry K."/>
            <person name="Grigoriev I.V."/>
            <person name="Nowrousian M."/>
        </authorList>
    </citation>
    <scope>NUCLEOTIDE SEQUENCE [LARGE SCALE GENOMIC DNA]</scope>
    <source>
        <strain evidence="8 9">CBS 389.68</strain>
    </source>
</reference>
<dbReference type="InterPro" id="IPR042081">
    <property type="entry name" value="RNA_2'-PTrans_C"/>
</dbReference>
<evidence type="ECO:0000256" key="3">
    <source>
        <dbReference type="ARBA" id="ARBA00012007"/>
    </source>
</evidence>
<dbReference type="GO" id="GO:0006388">
    <property type="term" value="P:tRNA splicing, via endonucleolytic cleavage and ligation"/>
    <property type="evidence" value="ECO:0007669"/>
    <property type="project" value="TreeGrafter"/>
</dbReference>
<evidence type="ECO:0000256" key="6">
    <source>
        <dbReference type="ARBA" id="ARBA00047949"/>
    </source>
</evidence>
<dbReference type="InterPro" id="IPR002745">
    <property type="entry name" value="Ptrans_KptA/Tpt1"/>
</dbReference>
<organism evidence="8 9">
    <name type="scientific">Ascodesmis nigricans</name>
    <dbReference type="NCBI Taxonomy" id="341454"/>
    <lineage>
        <taxon>Eukaryota</taxon>
        <taxon>Fungi</taxon>
        <taxon>Dikarya</taxon>
        <taxon>Ascomycota</taxon>
        <taxon>Pezizomycotina</taxon>
        <taxon>Pezizomycetes</taxon>
        <taxon>Pezizales</taxon>
        <taxon>Ascodesmidaceae</taxon>
        <taxon>Ascodesmis</taxon>
    </lineage>
</organism>
<dbReference type="Gene3D" id="1.10.10.970">
    <property type="entry name" value="RNA 2'-phosphotransferase, Tpt1/KptA family, N-terminal domain"/>
    <property type="match status" value="1"/>
</dbReference>
<evidence type="ECO:0000256" key="7">
    <source>
        <dbReference type="SAM" id="MobiDB-lite"/>
    </source>
</evidence>
<comment type="function">
    <text evidence="1">Catalyzes the last step of tRNA splicing, the transfer of the splice junction 2'-phosphate from ligated tRNA to NAD to produce ADP-ribose 1''-2'' cyclic phosphate.</text>
</comment>
<dbReference type="STRING" id="341454.A0A4S2N2N3"/>
<evidence type="ECO:0000256" key="1">
    <source>
        <dbReference type="ARBA" id="ARBA00003343"/>
    </source>
</evidence>
<comment type="catalytic activity">
    <reaction evidence="6">
        <text>2'-phospho-[ligated tRNA] + NAD(+) = mature tRNA + ADP-alpha-D-ribose 1'',2''-cyclic phosphate + nicotinamide</text>
        <dbReference type="Rhea" id="RHEA:23324"/>
        <dbReference type="Rhea" id="RHEA-COMP:11106"/>
        <dbReference type="Rhea" id="RHEA-COMP:11107"/>
        <dbReference type="ChEBI" id="CHEBI:17154"/>
        <dbReference type="ChEBI" id="CHEBI:57540"/>
        <dbReference type="ChEBI" id="CHEBI:76596"/>
        <dbReference type="ChEBI" id="CHEBI:82883"/>
        <dbReference type="ChEBI" id="CHEBI:85027"/>
        <dbReference type="EC" id="2.7.1.160"/>
    </reaction>
</comment>
<accession>A0A4S2N2N3</accession>
<dbReference type="Pfam" id="PF01885">
    <property type="entry name" value="PTS_2-RNA"/>
    <property type="match status" value="1"/>
</dbReference>
<dbReference type="PANTHER" id="PTHR12684">
    <property type="entry name" value="PUTATIVE PHOSPHOTRANSFERASE"/>
    <property type="match status" value="1"/>
</dbReference>
<gene>
    <name evidence="8" type="ORF">EX30DRAFT_370448</name>
</gene>
<feature type="region of interest" description="Disordered" evidence="7">
    <location>
        <begin position="1"/>
        <end position="39"/>
    </location>
</feature>
<comment type="similarity">
    <text evidence="2">Belongs to the KptA/TPT1 family.</text>
</comment>
<sequence>MSTDNSAPIKLNEGAEQSGKQEKRQRRPRGPMSADTRLSKALTYTLRHGAEKEKIKMGDDGYVNVGELLSHNRYKTLQLDFPTLQRIVQSCEKQRFSLIPLPTASPDSINPKDYQIRATQGHSLSITLSLTPIPFPGLLIHGTFYCFYEPILASNGLRRMARQHMHFSYLDRYLAGQAKSGMRKDAEVLVIVDGDRAVKEGGLRFWESENGVVLTEGDDTGTLPLEWVVKICEKGKWGELGDVLWEAGERKKEMDMAKAKRVPRGKDRVGKDGGGKGKKSVEKGRRGDNEKREGEDVKNDAE</sequence>